<sequence>MIVFLFNLEVMEMVAHEGFALVSSGSTTRACLNGFGLISIEVEEALHQCISIFQEYATHTLLSFPQVKNYPSCLNYLLNLALEQIEDGNGKPNALQGAH</sequence>
<dbReference type="Proteomes" id="UP000639772">
    <property type="component" value="Chromosome 1"/>
</dbReference>
<accession>A0A835S0F1</accession>
<evidence type="ECO:0000313" key="2">
    <source>
        <dbReference type="Proteomes" id="UP000639772"/>
    </source>
</evidence>
<name>A0A835S0F1_VANPL</name>
<evidence type="ECO:0000313" key="1">
    <source>
        <dbReference type="EMBL" id="KAG0501950.1"/>
    </source>
</evidence>
<dbReference type="EMBL" id="JADCNM010000001">
    <property type="protein sequence ID" value="KAG0501950.1"/>
    <property type="molecule type" value="Genomic_DNA"/>
</dbReference>
<comment type="caution">
    <text evidence="1">The sequence shown here is derived from an EMBL/GenBank/DDBJ whole genome shotgun (WGS) entry which is preliminary data.</text>
</comment>
<organism evidence="1 2">
    <name type="scientific">Vanilla planifolia</name>
    <name type="common">Vanilla</name>
    <dbReference type="NCBI Taxonomy" id="51239"/>
    <lineage>
        <taxon>Eukaryota</taxon>
        <taxon>Viridiplantae</taxon>
        <taxon>Streptophyta</taxon>
        <taxon>Embryophyta</taxon>
        <taxon>Tracheophyta</taxon>
        <taxon>Spermatophyta</taxon>
        <taxon>Magnoliopsida</taxon>
        <taxon>Liliopsida</taxon>
        <taxon>Asparagales</taxon>
        <taxon>Orchidaceae</taxon>
        <taxon>Vanilloideae</taxon>
        <taxon>Vanilleae</taxon>
        <taxon>Vanilla</taxon>
    </lineage>
</organism>
<protein>
    <submittedName>
        <fullName evidence="1">Uncharacterized protein</fullName>
    </submittedName>
</protein>
<proteinExistence type="predicted"/>
<reference evidence="1 2" key="1">
    <citation type="journal article" date="2020" name="Nat. Food">
        <title>A phased Vanilla planifolia genome enables genetic improvement of flavour and production.</title>
        <authorList>
            <person name="Hasing T."/>
            <person name="Tang H."/>
            <person name="Brym M."/>
            <person name="Khazi F."/>
            <person name="Huang T."/>
            <person name="Chambers A.H."/>
        </authorList>
    </citation>
    <scope>NUCLEOTIDE SEQUENCE [LARGE SCALE GENOMIC DNA]</scope>
    <source>
        <tissue evidence="1">Leaf</tissue>
    </source>
</reference>
<dbReference type="AlphaFoldDB" id="A0A835S0F1"/>
<gene>
    <name evidence="1" type="ORF">HPP92_002022</name>
</gene>